<name>M2Q7K4_9PSEU</name>
<dbReference type="EMBL" id="MUXN01000036">
    <property type="protein sequence ID" value="OOC00864.1"/>
    <property type="molecule type" value="Genomic_DNA"/>
</dbReference>
<evidence type="ECO:0000313" key="2">
    <source>
        <dbReference type="EMBL" id="OOC00864.1"/>
    </source>
</evidence>
<evidence type="ECO:0000313" key="4">
    <source>
        <dbReference type="Proteomes" id="UP000188551"/>
    </source>
</evidence>
<accession>M2Q7K4</accession>
<reference evidence="1 3" key="1">
    <citation type="submission" date="2012-10" db="EMBL/GenBank/DDBJ databases">
        <title>Genome assembly of Amycolatopsis azurea DSM 43854.</title>
        <authorList>
            <person name="Khatri I."/>
            <person name="Kaur I."/>
            <person name="Subramanian S."/>
            <person name="Mayilraj S."/>
        </authorList>
    </citation>
    <scope>NUCLEOTIDE SEQUENCE [LARGE SCALE GENOMIC DNA]</scope>
    <source>
        <strain evidence="1 3">DSM 43854</strain>
    </source>
</reference>
<sequence>MSAAGSNGYLAGQAPDGRVLLWHNGQPVAVNAPVSTSISVAGVNGSGEIVGYDGRSSSAFVYRDGSFQTLPAPAGTVTSATAINDSGDVVGSAYKFPDPYRSVVWKRSQPGAYRIIADDVAIGIDNAGSVVTEKGSVWSPDGTTRGLAGSPNLQVQVFQGGYALGQAFGDYTGLHKWDTTGSLVHRYEAQDRPTPRSVNSHGLMVASYTPVGGTERELGVWRGATFLGNITAERRVRVVTETDELAGQRASADGQTWLPATWKCS</sequence>
<keyword evidence="4" id="KW-1185">Reference proteome</keyword>
<reference evidence="2 4" key="2">
    <citation type="submission" date="2017-02" db="EMBL/GenBank/DDBJ databases">
        <title>Amycolatopsis azurea DSM 43854 draft genome.</title>
        <authorList>
            <person name="Mayilraj S."/>
        </authorList>
    </citation>
    <scope>NUCLEOTIDE SEQUENCE [LARGE SCALE GENOMIC DNA]</scope>
    <source>
        <strain evidence="2 4">DSM 43854</strain>
    </source>
</reference>
<gene>
    <name evidence="2" type="ORF">B0293_41010</name>
    <name evidence="1" type="ORF">C791_8045</name>
</gene>
<protein>
    <submittedName>
        <fullName evidence="1">Uncharacterized protein</fullName>
    </submittedName>
</protein>
<comment type="caution">
    <text evidence="1">The sequence shown here is derived from an EMBL/GenBank/DDBJ whole genome shotgun (WGS) entry which is preliminary data.</text>
</comment>
<dbReference type="Proteomes" id="UP000188551">
    <property type="component" value="Unassembled WGS sequence"/>
</dbReference>
<dbReference type="PATRIC" id="fig|1238180.3.peg.7520"/>
<proteinExistence type="predicted"/>
<evidence type="ECO:0000313" key="1">
    <source>
        <dbReference type="EMBL" id="EMD22721.1"/>
    </source>
</evidence>
<dbReference type="Proteomes" id="UP000014137">
    <property type="component" value="Unassembled WGS sequence"/>
</dbReference>
<evidence type="ECO:0000313" key="3">
    <source>
        <dbReference type="Proteomes" id="UP000014137"/>
    </source>
</evidence>
<dbReference type="EMBL" id="ANMG01000089">
    <property type="protein sequence ID" value="EMD22721.1"/>
    <property type="molecule type" value="Genomic_DNA"/>
</dbReference>
<dbReference type="AlphaFoldDB" id="M2Q7K4"/>
<dbReference type="RefSeq" id="WP_005166587.1">
    <property type="nucleotide sequence ID" value="NZ_MUXN01000036.1"/>
</dbReference>
<organism evidence="1 3">
    <name type="scientific">Amycolatopsis azurea DSM 43854</name>
    <dbReference type="NCBI Taxonomy" id="1238180"/>
    <lineage>
        <taxon>Bacteria</taxon>
        <taxon>Bacillati</taxon>
        <taxon>Actinomycetota</taxon>
        <taxon>Actinomycetes</taxon>
        <taxon>Pseudonocardiales</taxon>
        <taxon>Pseudonocardiaceae</taxon>
        <taxon>Amycolatopsis</taxon>
    </lineage>
</organism>